<dbReference type="Proteomes" id="UP000552954">
    <property type="component" value="Unassembled WGS sequence"/>
</dbReference>
<dbReference type="EMBL" id="JABFCS010000001">
    <property type="protein sequence ID" value="NNU44322.1"/>
    <property type="molecule type" value="Genomic_DNA"/>
</dbReference>
<evidence type="ECO:0000256" key="1">
    <source>
        <dbReference type="SAM" id="MobiDB-lite"/>
    </source>
</evidence>
<feature type="region of interest" description="Disordered" evidence="1">
    <location>
        <begin position="392"/>
        <end position="411"/>
    </location>
</feature>
<comment type="caution">
    <text evidence="2">The sequence shown here is derived from an EMBL/GenBank/DDBJ whole genome shotgun (WGS) entry which is preliminary data.</text>
</comment>
<evidence type="ECO:0000313" key="2">
    <source>
        <dbReference type="EMBL" id="NNU44322.1"/>
    </source>
</evidence>
<reference evidence="2 3" key="1">
    <citation type="submission" date="2020-05" db="EMBL/GenBank/DDBJ databases">
        <authorList>
            <person name="Khan S.A."/>
            <person name="Jeon C.O."/>
            <person name="Chun B.H."/>
        </authorList>
    </citation>
    <scope>NUCLEOTIDE SEQUENCE [LARGE SCALE GENOMIC DNA]</scope>
    <source>
        <strain evidence="2 3">B156</strain>
    </source>
</reference>
<accession>A0A849K7G6</accession>
<proteinExistence type="predicted"/>
<dbReference type="AlphaFoldDB" id="A0A849K7G6"/>
<sequence>MSWSTIVLMVSFSARISPLHLHGDLGGEVSLGDGGRHAGDVAHLRGEVGRHGVHGVRQVLPGARDARHLRLTTELAFGTHFLGHARHFGREAVQLVHHRVDGFLQLQDLAAHVHRDLLGQVAAGDGRGHVRDVAHLRREVGRHEVHGVGQVLPGARHARHHGLAAETPVGAHLARHARHFRGEGAQLVHHGVGCFLQLQDLAAHVHRDLLGQVAVGDRDGHVGDVAHLRREVAGHLVHRVGEVFPHARHALHLGLAAQLAFGAHFARHPRHLRGEHGQLLDHRVHQLGGAQELALEVPTVHLKLHRLAQVALGHRADGAGDVGRRPHQVVDQGVERVHLRRPAAQRAGRGNPLRQAPFLADGVGHARRFAGDAVGVGNGLVEGLRDPRIDAGPFGRQADAEVPRGEGHERGQHLARTRLGHFGRKGVDGGIWTGAAALAGPGALAVFARAEGLADFFLVDAVTAWSMEAPYSCAARQVSTRTSNAVVGRRRHSELKAEQAAELWRINGPTAASAR</sequence>
<protein>
    <submittedName>
        <fullName evidence="2">Uncharacterized protein</fullName>
    </submittedName>
</protein>
<feature type="compositionally biased region" description="Basic and acidic residues" evidence="1">
    <location>
        <begin position="398"/>
        <end position="411"/>
    </location>
</feature>
<keyword evidence="3" id="KW-1185">Reference proteome</keyword>
<name>A0A849K7G6_9BURK</name>
<organism evidence="2 3">
    <name type="scientific">Ramlibacter montanisoli</name>
    <dbReference type="NCBI Taxonomy" id="2732512"/>
    <lineage>
        <taxon>Bacteria</taxon>
        <taxon>Pseudomonadati</taxon>
        <taxon>Pseudomonadota</taxon>
        <taxon>Betaproteobacteria</taxon>
        <taxon>Burkholderiales</taxon>
        <taxon>Comamonadaceae</taxon>
        <taxon>Ramlibacter</taxon>
    </lineage>
</organism>
<evidence type="ECO:0000313" key="3">
    <source>
        <dbReference type="Proteomes" id="UP000552954"/>
    </source>
</evidence>
<gene>
    <name evidence="2" type="ORF">HK415_15865</name>
</gene>
<reference evidence="2 3" key="2">
    <citation type="submission" date="2020-06" db="EMBL/GenBank/DDBJ databases">
        <title>Ramlibacter rhizophilus sp. nov., isolated from rhizosphere soil of national flower Mugunghwa from South Korea.</title>
        <authorList>
            <person name="Zheng-Fei Y."/>
            <person name="Huan T."/>
        </authorList>
    </citation>
    <scope>NUCLEOTIDE SEQUENCE [LARGE SCALE GENOMIC DNA]</scope>
    <source>
        <strain evidence="2 3">B156</strain>
    </source>
</reference>